<dbReference type="AlphaFoldDB" id="A0A310SQ33"/>
<protein>
    <recommendedName>
        <fullName evidence="6">3-ketosteroid-9-alpha-monooxygenase oxygenase component-like C-terminal domain-containing protein</fullName>
    </recommendedName>
</protein>
<dbReference type="SUPFAM" id="SSF55961">
    <property type="entry name" value="Bet v1-like"/>
    <property type="match status" value="1"/>
</dbReference>
<feature type="domain" description="3-ketosteroid-9-alpha-monooxygenase oxygenase component-like C-terminal" evidence="6">
    <location>
        <begin position="1"/>
        <end position="189"/>
    </location>
</feature>
<evidence type="ECO:0000256" key="3">
    <source>
        <dbReference type="ARBA" id="ARBA00022989"/>
    </source>
</evidence>
<sequence length="205" mass="23743">EVAENGADSAHLSAVHGPAIFTKITNFFSSFARHSWTNVNWAPHNSFLESQTSEKTETEKKDGENLRHRAYMTLRHSLILFEKFELLQLDVNVQQIGPGYVELMMHSSLGSMCIFQTVTPMEPLLQKVTHLIYSPPLLGPYASMLFLGECLMFERDVAIWNRKKFEKQPLLVKEDKSILAYRRWYSQFYSQHSPSYHSAIKSLQW</sequence>
<accession>A0A310SQ33</accession>
<dbReference type="OrthoDB" id="426882at2759"/>
<reference evidence="7 8" key="1">
    <citation type="submission" date="2015-07" db="EMBL/GenBank/DDBJ databases">
        <title>The genome of Eufriesea mexicana.</title>
        <authorList>
            <person name="Pan H."/>
            <person name="Kapheim K."/>
        </authorList>
    </citation>
    <scope>NUCLEOTIDE SEQUENCE [LARGE SCALE GENOMIC DNA]</scope>
    <source>
        <strain evidence="7">0111107269</strain>
        <tissue evidence="7">Whole body</tissue>
    </source>
</reference>
<keyword evidence="5" id="KW-0472">Membrane</keyword>
<evidence type="ECO:0000256" key="1">
    <source>
        <dbReference type="ARBA" id="ARBA00004370"/>
    </source>
</evidence>
<proteinExistence type="predicted"/>
<dbReference type="Pfam" id="PF19298">
    <property type="entry name" value="KshA_C"/>
    <property type="match status" value="1"/>
</dbReference>
<dbReference type="Gene3D" id="3.90.380.10">
    <property type="entry name" value="Naphthalene 1,2-dioxygenase Alpha Subunit, Chain A, domain 1"/>
    <property type="match status" value="1"/>
</dbReference>
<dbReference type="Proteomes" id="UP000250275">
    <property type="component" value="Unassembled WGS sequence"/>
</dbReference>
<dbReference type="GO" id="GO:0016020">
    <property type="term" value="C:membrane"/>
    <property type="evidence" value="ECO:0007669"/>
    <property type="project" value="UniProtKB-SubCell"/>
</dbReference>
<dbReference type="InterPro" id="IPR050584">
    <property type="entry name" value="Cholesterol_7-desaturase"/>
</dbReference>
<feature type="non-terminal residue" evidence="7">
    <location>
        <position position="1"/>
    </location>
</feature>
<gene>
    <name evidence="7" type="ORF">WN48_00688</name>
</gene>
<comment type="subcellular location">
    <subcellularLocation>
        <location evidence="1">Membrane</location>
    </subcellularLocation>
</comment>
<evidence type="ECO:0000256" key="2">
    <source>
        <dbReference type="ARBA" id="ARBA00022692"/>
    </source>
</evidence>
<keyword evidence="4" id="KW-0560">Oxidoreductase</keyword>
<dbReference type="PANTHER" id="PTHR21266:SF32">
    <property type="entry name" value="CHOLESTEROL 7-DESATURASE NVD"/>
    <property type="match status" value="1"/>
</dbReference>
<organism evidence="7 8">
    <name type="scientific">Eufriesea mexicana</name>
    <dbReference type="NCBI Taxonomy" id="516756"/>
    <lineage>
        <taxon>Eukaryota</taxon>
        <taxon>Metazoa</taxon>
        <taxon>Ecdysozoa</taxon>
        <taxon>Arthropoda</taxon>
        <taxon>Hexapoda</taxon>
        <taxon>Insecta</taxon>
        <taxon>Pterygota</taxon>
        <taxon>Neoptera</taxon>
        <taxon>Endopterygota</taxon>
        <taxon>Hymenoptera</taxon>
        <taxon>Apocrita</taxon>
        <taxon>Aculeata</taxon>
        <taxon>Apoidea</taxon>
        <taxon>Anthophila</taxon>
        <taxon>Apidae</taxon>
        <taxon>Eufriesea</taxon>
    </lineage>
</organism>
<dbReference type="InterPro" id="IPR045605">
    <property type="entry name" value="KshA-like_C"/>
</dbReference>
<evidence type="ECO:0000259" key="6">
    <source>
        <dbReference type="Pfam" id="PF19298"/>
    </source>
</evidence>
<keyword evidence="2" id="KW-0812">Transmembrane</keyword>
<keyword evidence="3" id="KW-1133">Transmembrane helix</keyword>
<evidence type="ECO:0000313" key="8">
    <source>
        <dbReference type="Proteomes" id="UP000250275"/>
    </source>
</evidence>
<dbReference type="GO" id="GO:0005737">
    <property type="term" value="C:cytoplasm"/>
    <property type="evidence" value="ECO:0007669"/>
    <property type="project" value="TreeGrafter"/>
</dbReference>
<dbReference type="PANTHER" id="PTHR21266">
    <property type="entry name" value="IRON-SULFUR DOMAIN CONTAINING PROTEIN"/>
    <property type="match status" value="1"/>
</dbReference>
<evidence type="ECO:0000313" key="7">
    <source>
        <dbReference type="EMBL" id="OAD58151.1"/>
    </source>
</evidence>
<name>A0A310SQ33_9HYME</name>
<dbReference type="EMBL" id="KQ761155">
    <property type="protein sequence ID" value="OAD58151.1"/>
    <property type="molecule type" value="Genomic_DNA"/>
</dbReference>
<keyword evidence="8" id="KW-1185">Reference proteome</keyword>
<dbReference type="GO" id="GO:0008203">
    <property type="term" value="P:cholesterol metabolic process"/>
    <property type="evidence" value="ECO:0007669"/>
    <property type="project" value="InterPro"/>
</dbReference>
<dbReference type="GO" id="GO:0016491">
    <property type="term" value="F:oxidoreductase activity"/>
    <property type="evidence" value="ECO:0007669"/>
    <property type="project" value="UniProtKB-KW"/>
</dbReference>
<feature type="non-terminal residue" evidence="7">
    <location>
        <position position="205"/>
    </location>
</feature>
<evidence type="ECO:0000256" key="4">
    <source>
        <dbReference type="ARBA" id="ARBA00023002"/>
    </source>
</evidence>
<evidence type="ECO:0000256" key="5">
    <source>
        <dbReference type="ARBA" id="ARBA00023136"/>
    </source>
</evidence>